<organism evidence="3 4">
    <name type="scientific">Ferrovibrio xuzhouensis</name>
    <dbReference type="NCBI Taxonomy" id="1576914"/>
    <lineage>
        <taxon>Bacteria</taxon>
        <taxon>Pseudomonadati</taxon>
        <taxon>Pseudomonadota</taxon>
        <taxon>Alphaproteobacteria</taxon>
        <taxon>Rhodospirillales</taxon>
        <taxon>Rhodospirillaceae</taxon>
        <taxon>Ferrovibrio</taxon>
    </lineage>
</organism>
<feature type="signal peptide" evidence="2">
    <location>
        <begin position="1"/>
        <end position="28"/>
    </location>
</feature>
<evidence type="ECO:0000256" key="1">
    <source>
        <dbReference type="PROSITE-ProRule" id="PRU00339"/>
    </source>
</evidence>
<keyword evidence="4" id="KW-1185">Reference proteome</keyword>
<comment type="caution">
    <text evidence="3">The sequence shown here is derived from an EMBL/GenBank/DDBJ whole genome shotgun (WGS) entry which is preliminary data.</text>
</comment>
<protein>
    <submittedName>
        <fullName evidence="3">Tetratricopeptide repeat protein</fullName>
    </submittedName>
</protein>
<keyword evidence="1" id="KW-0802">TPR repeat</keyword>
<dbReference type="InterPro" id="IPR019734">
    <property type="entry name" value="TPR_rpt"/>
</dbReference>
<dbReference type="InterPro" id="IPR011990">
    <property type="entry name" value="TPR-like_helical_dom_sf"/>
</dbReference>
<dbReference type="Pfam" id="PF13432">
    <property type="entry name" value="TPR_16"/>
    <property type="match status" value="1"/>
</dbReference>
<dbReference type="PROSITE" id="PS50293">
    <property type="entry name" value="TPR_REGION"/>
    <property type="match status" value="1"/>
</dbReference>
<evidence type="ECO:0000256" key="2">
    <source>
        <dbReference type="SAM" id="SignalP"/>
    </source>
</evidence>
<gene>
    <name evidence="3" type="ORF">ACFOOQ_00055</name>
</gene>
<evidence type="ECO:0000313" key="3">
    <source>
        <dbReference type="EMBL" id="MFC3673914.1"/>
    </source>
</evidence>
<dbReference type="Gene3D" id="1.25.40.10">
    <property type="entry name" value="Tetratricopeptide repeat domain"/>
    <property type="match status" value="1"/>
</dbReference>
<accession>A0ABV7V8Z2</accession>
<keyword evidence="2" id="KW-0732">Signal</keyword>
<dbReference type="SMART" id="SM00028">
    <property type="entry name" value="TPR"/>
    <property type="match status" value="2"/>
</dbReference>
<name>A0ABV7V8Z2_9PROT</name>
<dbReference type="PROSITE" id="PS50005">
    <property type="entry name" value="TPR"/>
    <property type="match status" value="1"/>
</dbReference>
<dbReference type="Proteomes" id="UP001595711">
    <property type="component" value="Unassembled WGS sequence"/>
</dbReference>
<evidence type="ECO:0000313" key="4">
    <source>
        <dbReference type="Proteomes" id="UP001595711"/>
    </source>
</evidence>
<feature type="repeat" description="TPR" evidence="1">
    <location>
        <begin position="76"/>
        <end position="109"/>
    </location>
</feature>
<feature type="chain" id="PRO_5045612992" evidence="2">
    <location>
        <begin position="29"/>
        <end position="163"/>
    </location>
</feature>
<dbReference type="SUPFAM" id="SSF48452">
    <property type="entry name" value="TPR-like"/>
    <property type="match status" value="1"/>
</dbReference>
<dbReference type="EMBL" id="JBHRYJ010000001">
    <property type="protein sequence ID" value="MFC3673914.1"/>
    <property type="molecule type" value="Genomic_DNA"/>
</dbReference>
<proteinExistence type="predicted"/>
<reference evidence="4" key="1">
    <citation type="journal article" date="2019" name="Int. J. Syst. Evol. Microbiol.">
        <title>The Global Catalogue of Microorganisms (GCM) 10K type strain sequencing project: providing services to taxonomists for standard genome sequencing and annotation.</title>
        <authorList>
            <consortium name="The Broad Institute Genomics Platform"/>
            <consortium name="The Broad Institute Genome Sequencing Center for Infectious Disease"/>
            <person name="Wu L."/>
            <person name="Ma J."/>
        </authorList>
    </citation>
    <scope>NUCLEOTIDE SEQUENCE [LARGE SCALE GENOMIC DNA]</scope>
    <source>
        <strain evidence="4">KCTC 42182</strain>
    </source>
</reference>
<dbReference type="RefSeq" id="WP_379719891.1">
    <property type="nucleotide sequence ID" value="NZ_JBHRYJ010000001.1"/>
</dbReference>
<sequence length="163" mass="17465">MTAFRPGFLLLSAAFLGLAVLSAPLAQAAGGSSDSPQVMAPADPDFTAGKAAIDRKDWATAVPLFQKVVARDDKNADAYNWLGYALRNQGDYPNALIAYGRALAVNPKHRGAHEYLGEAYLKMNNLPMAEQQLGKLDSLCTFGCPEYTELKDKIAAFKAGKPS</sequence>